<proteinExistence type="predicted"/>
<reference evidence="2" key="1">
    <citation type="submission" date="2022-03" db="EMBL/GenBank/DDBJ databases">
        <authorList>
            <person name="Tunstrom K."/>
        </authorList>
    </citation>
    <scope>NUCLEOTIDE SEQUENCE</scope>
</reference>
<dbReference type="PROSITE" id="PS50878">
    <property type="entry name" value="RT_POL"/>
    <property type="match status" value="1"/>
</dbReference>
<dbReference type="PANTHER" id="PTHR47027">
    <property type="entry name" value="REVERSE TRANSCRIPTASE DOMAIN-CONTAINING PROTEIN"/>
    <property type="match status" value="1"/>
</dbReference>
<keyword evidence="3" id="KW-1185">Reference proteome</keyword>
<dbReference type="AlphaFoldDB" id="A0AAU9UAE6"/>
<name>A0AAU9UAE6_EUPED</name>
<evidence type="ECO:0000259" key="1">
    <source>
        <dbReference type="PROSITE" id="PS50878"/>
    </source>
</evidence>
<dbReference type="Pfam" id="PF00078">
    <property type="entry name" value="RVT_1"/>
    <property type="match status" value="1"/>
</dbReference>
<dbReference type="EMBL" id="CAKOGL010000016">
    <property type="protein sequence ID" value="CAH2096073.1"/>
    <property type="molecule type" value="Genomic_DNA"/>
</dbReference>
<dbReference type="InterPro" id="IPR000477">
    <property type="entry name" value="RT_dom"/>
</dbReference>
<sequence>MSVRVQEHSTIAVPMQRAVRQGNIISPKLFIAALEDAFKFLEWKGFGMNINSEYITHLRFANDIVLMAESLEDLSIMFSDLDDIFQQVGLKMNITKSKIMSNAHVVPTLISAGNCTLEVVVELDKRSNLVDPTSRERSIVESS</sequence>
<accession>A0AAU9UAE6</accession>
<dbReference type="GO" id="GO:0071897">
    <property type="term" value="P:DNA biosynthetic process"/>
    <property type="evidence" value="ECO:0007669"/>
    <property type="project" value="UniProtKB-ARBA"/>
</dbReference>
<dbReference type="PANTHER" id="PTHR47027:SF20">
    <property type="entry name" value="REVERSE TRANSCRIPTASE-LIKE PROTEIN WITH RNA-DIRECTED DNA POLYMERASE DOMAIN"/>
    <property type="match status" value="1"/>
</dbReference>
<evidence type="ECO:0000313" key="2">
    <source>
        <dbReference type="EMBL" id="CAH2096073.1"/>
    </source>
</evidence>
<organism evidence="2 3">
    <name type="scientific">Euphydryas editha</name>
    <name type="common">Edith's checkerspot</name>
    <dbReference type="NCBI Taxonomy" id="104508"/>
    <lineage>
        <taxon>Eukaryota</taxon>
        <taxon>Metazoa</taxon>
        <taxon>Ecdysozoa</taxon>
        <taxon>Arthropoda</taxon>
        <taxon>Hexapoda</taxon>
        <taxon>Insecta</taxon>
        <taxon>Pterygota</taxon>
        <taxon>Neoptera</taxon>
        <taxon>Endopterygota</taxon>
        <taxon>Lepidoptera</taxon>
        <taxon>Glossata</taxon>
        <taxon>Ditrysia</taxon>
        <taxon>Papilionoidea</taxon>
        <taxon>Nymphalidae</taxon>
        <taxon>Nymphalinae</taxon>
        <taxon>Euphydryas</taxon>
    </lineage>
</organism>
<dbReference type="Proteomes" id="UP001153954">
    <property type="component" value="Unassembled WGS sequence"/>
</dbReference>
<gene>
    <name evidence="2" type="ORF">EEDITHA_LOCUS11454</name>
</gene>
<feature type="domain" description="Reverse transcriptase" evidence="1">
    <location>
        <begin position="1"/>
        <end position="110"/>
    </location>
</feature>
<dbReference type="SUPFAM" id="SSF56672">
    <property type="entry name" value="DNA/RNA polymerases"/>
    <property type="match status" value="1"/>
</dbReference>
<protein>
    <recommendedName>
        <fullName evidence="1">Reverse transcriptase domain-containing protein</fullName>
    </recommendedName>
</protein>
<comment type="caution">
    <text evidence="2">The sequence shown here is derived from an EMBL/GenBank/DDBJ whole genome shotgun (WGS) entry which is preliminary data.</text>
</comment>
<dbReference type="InterPro" id="IPR043502">
    <property type="entry name" value="DNA/RNA_pol_sf"/>
</dbReference>
<evidence type="ECO:0000313" key="3">
    <source>
        <dbReference type="Proteomes" id="UP001153954"/>
    </source>
</evidence>